<keyword evidence="2" id="KW-1185">Reference proteome</keyword>
<reference evidence="2" key="1">
    <citation type="journal article" date="2020" name="Microbiol. Resour. Announc.">
        <title>Complete Genome Sequence of Adlercreutzia sp. Strain 8CFCBH1, a Potent Producer of Equol, Isolated from Healthy Japanese Feces.</title>
        <authorList>
            <person name="Ogata Y."/>
            <person name="Sakamoto M."/>
            <person name="Ohkuma M."/>
            <person name="Hattori M."/>
            <person name="Suda W."/>
        </authorList>
    </citation>
    <scope>NUCLEOTIDE SEQUENCE [LARGE SCALE GENOMIC DNA]</scope>
    <source>
        <strain evidence="2">8CFCBH1</strain>
    </source>
</reference>
<dbReference type="AlphaFoldDB" id="A0A6F8SIK1"/>
<dbReference type="RefSeq" id="WP_154249373.1">
    <property type="nucleotide sequence ID" value="NZ_AP022829.1"/>
</dbReference>
<name>A0A6F8SIK1_9ACTN</name>
<dbReference type="Proteomes" id="UP000501727">
    <property type="component" value="Chromosome"/>
</dbReference>
<accession>A0A6F8SIK1</accession>
<organism evidence="1 2">
    <name type="scientific">Adlercreutzia hattorii</name>
    <dbReference type="NCBI Taxonomy" id="2707299"/>
    <lineage>
        <taxon>Bacteria</taxon>
        <taxon>Bacillati</taxon>
        <taxon>Actinomycetota</taxon>
        <taxon>Coriobacteriia</taxon>
        <taxon>Eggerthellales</taxon>
        <taxon>Eggerthellaceae</taxon>
        <taxon>Adlercreutzia</taxon>
    </lineage>
</organism>
<dbReference type="KEGG" id="ahat:ADCFC_05340"/>
<evidence type="ECO:0000313" key="1">
    <source>
        <dbReference type="EMBL" id="BCA87915.1"/>
    </source>
</evidence>
<evidence type="ECO:0000313" key="2">
    <source>
        <dbReference type="Proteomes" id="UP000501727"/>
    </source>
</evidence>
<sequence>MSEEDLRRAQIEQEAVEFSERLAIENPGMYEIEEMKELIERHDKVEEITDKAIREDFASMPPAMQEQMKEMLKASDVSVEVWKEIFGEDF</sequence>
<reference evidence="2" key="2">
    <citation type="submission" date="2020-03" db="EMBL/GenBank/DDBJ databases">
        <title>Complete Genome Sequence of Adlercreutzia sp. strain 8CFCBH1 Producing Equol, Isolated from Healthy Japanese Feces.</title>
        <authorList>
            <person name="Ogata Y."/>
            <person name="Sakamoto M."/>
            <person name="Ohkuma M."/>
            <person name="Hattori M."/>
            <person name="Suda W."/>
        </authorList>
    </citation>
    <scope>NUCLEOTIDE SEQUENCE [LARGE SCALE GENOMIC DNA]</scope>
    <source>
        <strain evidence="2">8CFCBH1</strain>
    </source>
</reference>
<dbReference type="EMBL" id="AP022829">
    <property type="protein sequence ID" value="BCA87915.1"/>
    <property type="molecule type" value="Genomic_DNA"/>
</dbReference>
<gene>
    <name evidence="1" type="ORF">ADCFC_04140</name>
</gene>
<protein>
    <submittedName>
        <fullName evidence="1">Uncharacterized protein</fullName>
    </submittedName>
</protein>
<proteinExistence type="predicted"/>